<sequence length="96" mass="10437">MVVEFGPFKSALRRWIDDHLDHGVMLGPDDPLVGVLRQHGTKLYEVTGWPTVENVAAMLAEVAAEQLADIVRAPGSFVSSVVVRETAVNRAAWTAP</sequence>
<keyword evidence="8" id="KW-1185">Reference proteome</keyword>
<dbReference type="EMBL" id="JACJID010000002">
    <property type="protein sequence ID" value="MBA8925927.1"/>
    <property type="molecule type" value="Genomic_DNA"/>
</dbReference>
<evidence type="ECO:0000313" key="8">
    <source>
        <dbReference type="Proteomes" id="UP000517916"/>
    </source>
</evidence>
<dbReference type="InterPro" id="IPR038418">
    <property type="entry name" value="6-PTP_synth/QueD_sf"/>
</dbReference>
<dbReference type="Gene3D" id="3.30.479.10">
    <property type="entry name" value="6-pyruvoyl tetrahydropterin synthase/QueD"/>
    <property type="match status" value="1"/>
</dbReference>
<comment type="caution">
    <text evidence="7">The sequence shown here is derived from an EMBL/GenBank/DDBJ whole genome shotgun (WGS) entry which is preliminary data.</text>
</comment>
<dbReference type="Pfam" id="PF01242">
    <property type="entry name" value="PTPS"/>
    <property type="match status" value="1"/>
</dbReference>
<organism evidence="7 8">
    <name type="scientific">Kutzneria viridogrisea</name>
    <dbReference type="NCBI Taxonomy" id="47990"/>
    <lineage>
        <taxon>Bacteria</taxon>
        <taxon>Bacillati</taxon>
        <taxon>Actinomycetota</taxon>
        <taxon>Actinomycetes</taxon>
        <taxon>Pseudonocardiales</taxon>
        <taxon>Pseudonocardiaceae</taxon>
        <taxon>Kutzneria</taxon>
    </lineage>
</organism>
<dbReference type="EC" id="4.1.2.50" evidence="3"/>
<dbReference type="Proteomes" id="UP000517916">
    <property type="component" value="Unassembled WGS sequence"/>
</dbReference>
<evidence type="ECO:0000256" key="4">
    <source>
        <dbReference type="ARBA" id="ARBA00018141"/>
    </source>
</evidence>
<accession>A0ABR6BH06</accession>
<evidence type="ECO:0000256" key="5">
    <source>
        <dbReference type="ARBA" id="ARBA00031449"/>
    </source>
</evidence>
<proteinExistence type="inferred from homology"/>
<comment type="catalytic activity">
    <reaction evidence="6">
        <text>7,8-dihydroneopterin 3'-triphosphate + H2O = 6-carboxy-5,6,7,8-tetrahydropterin + triphosphate + acetaldehyde + 2 H(+)</text>
        <dbReference type="Rhea" id="RHEA:27966"/>
        <dbReference type="ChEBI" id="CHEBI:15343"/>
        <dbReference type="ChEBI" id="CHEBI:15377"/>
        <dbReference type="ChEBI" id="CHEBI:15378"/>
        <dbReference type="ChEBI" id="CHEBI:18036"/>
        <dbReference type="ChEBI" id="CHEBI:58462"/>
        <dbReference type="ChEBI" id="CHEBI:61032"/>
        <dbReference type="EC" id="4.1.2.50"/>
    </reaction>
</comment>
<reference evidence="7 8" key="1">
    <citation type="submission" date="2020-08" db="EMBL/GenBank/DDBJ databases">
        <title>Genomic Encyclopedia of Archaeal and Bacterial Type Strains, Phase II (KMG-II): from individual species to whole genera.</title>
        <authorList>
            <person name="Goeker M."/>
        </authorList>
    </citation>
    <scope>NUCLEOTIDE SEQUENCE [LARGE SCALE GENOMIC DNA]</scope>
    <source>
        <strain evidence="7 8">DSM 43850</strain>
    </source>
</reference>
<dbReference type="SUPFAM" id="SSF55620">
    <property type="entry name" value="Tetrahydrobiopterin biosynthesis enzymes-like"/>
    <property type="match status" value="1"/>
</dbReference>
<protein>
    <recommendedName>
        <fullName evidence="4">6-carboxy-5,6,7,8-tetrahydropterin synthase</fullName>
        <ecNumber evidence="3">4.1.2.50</ecNumber>
    </recommendedName>
    <alternativeName>
        <fullName evidence="5">Queuosine biosynthesis protein QueD</fullName>
    </alternativeName>
</protein>
<comment type="similarity">
    <text evidence="2">Belongs to the PTPS family. QueD subfamily.</text>
</comment>
<comment type="pathway">
    <text evidence="1">Purine metabolism; 7-cyano-7-deazaguanine biosynthesis.</text>
</comment>
<evidence type="ECO:0000313" key="7">
    <source>
        <dbReference type="EMBL" id="MBA8925927.1"/>
    </source>
</evidence>
<evidence type="ECO:0000256" key="1">
    <source>
        <dbReference type="ARBA" id="ARBA00005061"/>
    </source>
</evidence>
<evidence type="ECO:0000256" key="6">
    <source>
        <dbReference type="ARBA" id="ARBA00048807"/>
    </source>
</evidence>
<dbReference type="InterPro" id="IPR007115">
    <property type="entry name" value="6-PTP_synth/QueD"/>
</dbReference>
<gene>
    <name evidence="7" type="ORF">BC739_003126</name>
</gene>
<evidence type="ECO:0000256" key="2">
    <source>
        <dbReference type="ARBA" id="ARBA00008900"/>
    </source>
</evidence>
<name>A0ABR6BH06_9PSEU</name>
<evidence type="ECO:0000256" key="3">
    <source>
        <dbReference type="ARBA" id="ARBA00012982"/>
    </source>
</evidence>